<dbReference type="SUPFAM" id="SSF54184">
    <property type="entry name" value="Penicillin-binding protein 2x (pbp-2x), c-terminal domain"/>
    <property type="match status" value="1"/>
</dbReference>
<feature type="domain" description="PASTA" evidence="2">
    <location>
        <begin position="182"/>
        <end position="249"/>
    </location>
</feature>
<dbReference type="eggNOG" id="COG2815">
    <property type="taxonomic scope" value="Bacteria"/>
</dbReference>
<keyword evidence="1" id="KW-1133">Transmembrane helix</keyword>
<dbReference type="Gene3D" id="3.30.10.20">
    <property type="match status" value="3"/>
</dbReference>
<protein>
    <recommendedName>
        <fullName evidence="2">PASTA domain-containing protein</fullName>
    </recommendedName>
</protein>
<evidence type="ECO:0000313" key="4">
    <source>
        <dbReference type="Proteomes" id="UP000011135"/>
    </source>
</evidence>
<dbReference type="OrthoDB" id="9803895at2"/>
<sequence>MKFRINTFKHFLIHLILALVLLFGLALLFFYVYLPSSTNHGETITVPNLEGIHMDEIDEFLTQRNLRFEVNDSTYSDEYPPLTILKQYPKPGSKVKEGRKIFISVNRVSPPTVPVPELVDRSLRNAEAVLKSNELKRGNITYRPSPFLNLVLEIQVEGKPIKAGERIPKGSVIDLVVGDGYAQSNFPAPKLTGNEWEDARFILMGSNLEIGLITVEGDTAGVDAIVIKQEPEAGKQVRIGDAIDLWLAPEGEEEDPSEN</sequence>
<dbReference type="RefSeq" id="WP_009583171.1">
    <property type="nucleotide sequence ID" value="NZ_AMZN01000110.1"/>
</dbReference>
<reference evidence="3 4" key="1">
    <citation type="submission" date="2012-12" db="EMBL/GenBank/DDBJ databases">
        <title>Genome assembly of Fulvivirga imtechensis AK7.</title>
        <authorList>
            <person name="Nupur N."/>
            <person name="Khatri I."/>
            <person name="Kumar R."/>
            <person name="Subramanian S."/>
            <person name="Pinnaka A."/>
        </authorList>
    </citation>
    <scope>NUCLEOTIDE SEQUENCE [LARGE SCALE GENOMIC DNA]</scope>
    <source>
        <strain evidence="3 4">AK7</strain>
    </source>
</reference>
<dbReference type="STRING" id="1237149.C900_00261"/>
<dbReference type="AlphaFoldDB" id="L8JI68"/>
<keyword evidence="1" id="KW-0472">Membrane</keyword>
<feature type="domain" description="PASTA" evidence="2">
    <location>
        <begin position="41"/>
        <end position="107"/>
    </location>
</feature>
<dbReference type="InterPro" id="IPR005543">
    <property type="entry name" value="PASTA_dom"/>
</dbReference>
<name>L8JI68_9BACT</name>
<keyword evidence="4" id="KW-1185">Reference proteome</keyword>
<proteinExistence type="predicted"/>
<organism evidence="3 4">
    <name type="scientific">Fulvivirga imtechensis AK7</name>
    <dbReference type="NCBI Taxonomy" id="1237149"/>
    <lineage>
        <taxon>Bacteria</taxon>
        <taxon>Pseudomonadati</taxon>
        <taxon>Bacteroidota</taxon>
        <taxon>Cytophagia</taxon>
        <taxon>Cytophagales</taxon>
        <taxon>Fulvivirgaceae</taxon>
        <taxon>Fulvivirga</taxon>
    </lineage>
</organism>
<dbReference type="SMART" id="SM00740">
    <property type="entry name" value="PASTA"/>
    <property type="match status" value="3"/>
</dbReference>
<evidence type="ECO:0000256" key="1">
    <source>
        <dbReference type="SAM" id="Phobius"/>
    </source>
</evidence>
<feature type="transmembrane region" description="Helical" evidence="1">
    <location>
        <begin position="12"/>
        <end position="34"/>
    </location>
</feature>
<dbReference type="EMBL" id="AMZN01000110">
    <property type="protein sequence ID" value="ELR68520.1"/>
    <property type="molecule type" value="Genomic_DNA"/>
</dbReference>
<evidence type="ECO:0000313" key="3">
    <source>
        <dbReference type="EMBL" id="ELR68520.1"/>
    </source>
</evidence>
<comment type="caution">
    <text evidence="3">The sequence shown here is derived from an EMBL/GenBank/DDBJ whole genome shotgun (WGS) entry which is preliminary data.</text>
</comment>
<keyword evidence="1" id="KW-0812">Transmembrane</keyword>
<accession>L8JI68</accession>
<dbReference type="Proteomes" id="UP000011135">
    <property type="component" value="Unassembled WGS sequence"/>
</dbReference>
<evidence type="ECO:0000259" key="2">
    <source>
        <dbReference type="PROSITE" id="PS51178"/>
    </source>
</evidence>
<gene>
    <name evidence="3" type="ORF">C900_00261</name>
</gene>
<dbReference type="CDD" id="cd06577">
    <property type="entry name" value="PASTA_pknB"/>
    <property type="match status" value="3"/>
</dbReference>
<feature type="domain" description="PASTA" evidence="2">
    <location>
        <begin position="109"/>
        <end position="179"/>
    </location>
</feature>
<dbReference type="PROSITE" id="PS51178">
    <property type="entry name" value="PASTA"/>
    <property type="match status" value="3"/>
</dbReference>
<dbReference type="Pfam" id="PF03793">
    <property type="entry name" value="PASTA"/>
    <property type="match status" value="2"/>
</dbReference>